<reference evidence="4" key="2">
    <citation type="submission" date="2025-09" db="UniProtKB">
        <authorList>
            <consortium name="Ensembl"/>
        </authorList>
    </citation>
    <scope>IDENTIFICATION</scope>
</reference>
<dbReference type="GO" id="GO:0042450">
    <property type="term" value="P:L-arginine biosynthetic process via ornithine"/>
    <property type="evidence" value="ECO:0007669"/>
    <property type="project" value="InterPro"/>
</dbReference>
<dbReference type="InterPro" id="IPR024083">
    <property type="entry name" value="Fumarase/histidase_N"/>
</dbReference>
<keyword evidence="5" id="KW-1185">Reference proteome</keyword>
<dbReference type="NCBIfam" id="TIGR00838">
    <property type="entry name" value="argH"/>
    <property type="match status" value="1"/>
</dbReference>
<dbReference type="InterPro" id="IPR029419">
    <property type="entry name" value="Arg_succ_lyase_C"/>
</dbReference>
<evidence type="ECO:0000256" key="1">
    <source>
        <dbReference type="ARBA" id="ARBA00010755"/>
    </source>
</evidence>
<dbReference type="GeneTree" id="ENSGT00950000183122"/>
<organism evidence="4 5">
    <name type="scientific">Gadus morhua</name>
    <name type="common">Atlantic cod</name>
    <dbReference type="NCBI Taxonomy" id="8049"/>
    <lineage>
        <taxon>Eukaryota</taxon>
        <taxon>Metazoa</taxon>
        <taxon>Chordata</taxon>
        <taxon>Craniata</taxon>
        <taxon>Vertebrata</taxon>
        <taxon>Euteleostomi</taxon>
        <taxon>Actinopterygii</taxon>
        <taxon>Neopterygii</taxon>
        <taxon>Teleostei</taxon>
        <taxon>Neoteleostei</taxon>
        <taxon>Acanthomorphata</taxon>
        <taxon>Zeiogadaria</taxon>
        <taxon>Gadariae</taxon>
        <taxon>Gadiformes</taxon>
        <taxon>Gadoidei</taxon>
        <taxon>Gadidae</taxon>
        <taxon>Gadus</taxon>
    </lineage>
</organism>
<evidence type="ECO:0000313" key="5">
    <source>
        <dbReference type="Proteomes" id="UP000694546"/>
    </source>
</evidence>
<accession>A0A8C5C2X9</accession>
<dbReference type="Gene3D" id="1.10.40.30">
    <property type="entry name" value="Fumarase/aspartase (C-terminal domain)"/>
    <property type="match status" value="1"/>
</dbReference>
<dbReference type="AlphaFoldDB" id="A0A8C5C2X9"/>
<dbReference type="PANTHER" id="PTHR43814">
    <property type="entry name" value="ARGININOSUCCINATE LYASE"/>
    <property type="match status" value="1"/>
</dbReference>
<dbReference type="InterPro" id="IPR020557">
    <property type="entry name" value="Fumarate_lyase_CS"/>
</dbReference>
<name>A0A8C5C2X9_GADMO</name>
<evidence type="ECO:0000259" key="2">
    <source>
        <dbReference type="Pfam" id="PF00206"/>
    </source>
</evidence>
<sequence length="472" mass="52651">MANSEGNKLWGGRFVGNTDPIMEKFNASIAYDQRMWDADIRGSKAYVKALEKAELVTTEEMNSILHGMEQISEEWAKGAFVVKPGDEDIHTANERRLKELIGEPAGKLHTGRSRNDQVVTDMRIWLCDAIATLKEDALQLVATMVERASVEIDVLFPGYTHMQRAQPIRWSHWILSPPAECGGFSHLMSALWPLSSYMKLMVLVWVVFSGAIAGTPFNIDRELLRKELEFDGISINSMDATGERDFVAEFLFWASLCLTHLSKMAEDLLLYSTKEFSFIALADAYSTGSSLMPQKKNADSLELIRSKAGRVLGRCAGFMMTIKGLPSSYNKDLQEDKEAMFDCFDTLHGALRVTTGVMSTLKINRPVMEAALSPDMLATDLAYYLVRKGLPFREAHGLSGRAVFQAESKNVPLNQLTVEDLAAISPLFDRDVAAVWDYSSSVEQYSAPGGTARSSVTAQVQHLRRWLQDHTQ</sequence>
<dbReference type="InterPro" id="IPR022761">
    <property type="entry name" value="Fumarate_lyase_N"/>
</dbReference>
<dbReference type="InterPro" id="IPR008948">
    <property type="entry name" value="L-Aspartase-like"/>
</dbReference>
<gene>
    <name evidence="4" type="primary">asl</name>
</gene>
<reference evidence="4" key="1">
    <citation type="submission" date="2025-08" db="UniProtKB">
        <authorList>
            <consortium name="Ensembl"/>
        </authorList>
    </citation>
    <scope>IDENTIFICATION</scope>
</reference>
<dbReference type="HAMAP" id="MF_00006">
    <property type="entry name" value="Arg_succ_lyase"/>
    <property type="match status" value="1"/>
</dbReference>
<feature type="domain" description="Argininosuccinate lyase C-terminal" evidence="3">
    <location>
        <begin position="376"/>
        <end position="443"/>
    </location>
</feature>
<dbReference type="InterPro" id="IPR000362">
    <property type="entry name" value="Fumarate_lyase_fam"/>
</dbReference>
<dbReference type="CDD" id="cd01359">
    <property type="entry name" value="Argininosuccinate_lyase"/>
    <property type="match status" value="1"/>
</dbReference>
<dbReference type="Pfam" id="PF14698">
    <property type="entry name" value="ASL_C2"/>
    <property type="match status" value="1"/>
</dbReference>
<dbReference type="Gene3D" id="1.10.275.10">
    <property type="entry name" value="Fumarase/aspartase (N-terminal domain)"/>
    <property type="match status" value="1"/>
</dbReference>
<dbReference type="InterPro" id="IPR009049">
    <property type="entry name" value="Argininosuccinate_lyase"/>
</dbReference>
<proteinExistence type="inferred from homology"/>
<dbReference type="Pfam" id="PF00206">
    <property type="entry name" value="Lyase_1"/>
    <property type="match status" value="1"/>
</dbReference>
<dbReference type="PANTHER" id="PTHR43814:SF1">
    <property type="entry name" value="ARGININOSUCCINATE LYASE"/>
    <property type="match status" value="1"/>
</dbReference>
<dbReference type="PRINTS" id="PR00149">
    <property type="entry name" value="FUMRATELYASE"/>
</dbReference>
<dbReference type="PROSITE" id="PS00163">
    <property type="entry name" value="FUMARATE_LYASES"/>
    <property type="match status" value="1"/>
</dbReference>
<feature type="domain" description="Fumarate lyase N-terminal" evidence="2">
    <location>
        <begin position="12"/>
        <end position="313"/>
    </location>
</feature>
<dbReference type="PRINTS" id="PR00145">
    <property type="entry name" value="ARGSUCLYASE"/>
</dbReference>
<evidence type="ECO:0000313" key="4">
    <source>
        <dbReference type="Ensembl" id="ENSGMOP00000054958.1"/>
    </source>
</evidence>
<dbReference type="Ensembl" id="ENSGMOT00000060696.1">
    <property type="protein sequence ID" value="ENSGMOP00000054958.1"/>
    <property type="gene ID" value="ENSGMOG00000011337.2"/>
</dbReference>
<dbReference type="SUPFAM" id="SSF48557">
    <property type="entry name" value="L-aspartase-like"/>
    <property type="match status" value="1"/>
</dbReference>
<protein>
    <submittedName>
        <fullName evidence="4">Argininosuccinate lyase</fullName>
    </submittedName>
</protein>
<comment type="similarity">
    <text evidence="1">Belongs to the lyase 1 family. Argininosuccinate lyase subfamily.</text>
</comment>
<dbReference type="GO" id="GO:0005829">
    <property type="term" value="C:cytosol"/>
    <property type="evidence" value="ECO:0007669"/>
    <property type="project" value="TreeGrafter"/>
</dbReference>
<evidence type="ECO:0000259" key="3">
    <source>
        <dbReference type="Pfam" id="PF14698"/>
    </source>
</evidence>
<dbReference type="Proteomes" id="UP000694546">
    <property type="component" value="Chromosome 7"/>
</dbReference>
<dbReference type="Gene3D" id="1.20.200.10">
    <property type="entry name" value="Fumarase/aspartase (Central domain)"/>
    <property type="match status" value="1"/>
</dbReference>
<dbReference type="GO" id="GO:0004056">
    <property type="term" value="F:argininosuccinate lyase activity"/>
    <property type="evidence" value="ECO:0007669"/>
    <property type="project" value="UniProtKB-EC"/>
</dbReference>